<keyword evidence="3" id="KW-1185">Reference proteome</keyword>
<gene>
    <name evidence="2" type="ORF">NHX12_008224</name>
</gene>
<evidence type="ECO:0000313" key="2">
    <source>
        <dbReference type="EMBL" id="KAJ3590270.1"/>
    </source>
</evidence>
<sequence>MSTAALLPMCVRAGRGLLRLRTRLDRRCAPQAAAAADVLRWARFTGSKAGESGERTGTGGLAQAVLQDKLKKHTAQVSPPVERSVRYAPSCQAGGA</sequence>
<dbReference type="EMBL" id="JANIIK010000114">
    <property type="protein sequence ID" value="KAJ3590270.1"/>
    <property type="molecule type" value="Genomic_DNA"/>
</dbReference>
<name>A0A9Q0DNF9_9TELE</name>
<dbReference type="AlphaFoldDB" id="A0A9Q0DNF9"/>
<dbReference type="Proteomes" id="UP001148018">
    <property type="component" value="Unassembled WGS sequence"/>
</dbReference>
<proteinExistence type="predicted"/>
<organism evidence="2 3">
    <name type="scientific">Muraenolepis orangiensis</name>
    <name type="common">Patagonian moray cod</name>
    <dbReference type="NCBI Taxonomy" id="630683"/>
    <lineage>
        <taxon>Eukaryota</taxon>
        <taxon>Metazoa</taxon>
        <taxon>Chordata</taxon>
        <taxon>Craniata</taxon>
        <taxon>Vertebrata</taxon>
        <taxon>Euteleostomi</taxon>
        <taxon>Actinopterygii</taxon>
        <taxon>Neopterygii</taxon>
        <taxon>Teleostei</taxon>
        <taxon>Neoteleostei</taxon>
        <taxon>Acanthomorphata</taxon>
        <taxon>Zeiogadaria</taxon>
        <taxon>Gadariae</taxon>
        <taxon>Gadiformes</taxon>
        <taxon>Muraenolepidoidei</taxon>
        <taxon>Muraenolepididae</taxon>
        <taxon>Muraenolepis</taxon>
    </lineage>
</organism>
<accession>A0A9Q0DNF9</accession>
<evidence type="ECO:0000313" key="3">
    <source>
        <dbReference type="Proteomes" id="UP001148018"/>
    </source>
</evidence>
<reference evidence="2" key="1">
    <citation type="submission" date="2022-07" db="EMBL/GenBank/DDBJ databases">
        <title>Chromosome-level genome of Muraenolepis orangiensis.</title>
        <authorList>
            <person name="Kim J."/>
        </authorList>
    </citation>
    <scope>NUCLEOTIDE SEQUENCE</scope>
    <source>
        <strain evidence="2">KU_S4_2022</strain>
        <tissue evidence="2">Muscle</tissue>
    </source>
</reference>
<comment type="caution">
    <text evidence="2">The sequence shown here is derived from an EMBL/GenBank/DDBJ whole genome shotgun (WGS) entry which is preliminary data.</text>
</comment>
<evidence type="ECO:0000256" key="1">
    <source>
        <dbReference type="SAM" id="MobiDB-lite"/>
    </source>
</evidence>
<feature type="region of interest" description="Disordered" evidence="1">
    <location>
        <begin position="73"/>
        <end position="96"/>
    </location>
</feature>
<protein>
    <submittedName>
        <fullName evidence="2">Uncharacterized protein</fullName>
    </submittedName>
</protein>